<dbReference type="Pfam" id="PF03085">
    <property type="entry name" value="RAP-1"/>
    <property type="match status" value="1"/>
</dbReference>
<reference evidence="3" key="1">
    <citation type="journal article" date="2023" name="Nat. Microbiol.">
        <title>Babesia duncani multi-omics identifies virulence factors and drug targets.</title>
        <authorList>
            <person name="Singh P."/>
            <person name="Lonardi S."/>
            <person name="Liang Q."/>
            <person name="Vydyam P."/>
            <person name="Khabirova E."/>
            <person name="Fang T."/>
            <person name="Gihaz S."/>
            <person name="Thekkiniath J."/>
            <person name="Munshi M."/>
            <person name="Abel S."/>
            <person name="Ciampossin L."/>
            <person name="Batugedara G."/>
            <person name="Gupta M."/>
            <person name="Lu X.M."/>
            <person name="Lenz T."/>
            <person name="Chakravarty S."/>
            <person name="Cornillot E."/>
            <person name="Hu Y."/>
            <person name="Ma W."/>
            <person name="Gonzalez L.M."/>
            <person name="Sanchez S."/>
            <person name="Estrada K."/>
            <person name="Sanchez-Flores A."/>
            <person name="Montero E."/>
            <person name="Harb O.S."/>
            <person name="Le Roch K.G."/>
            <person name="Mamoun C.B."/>
        </authorList>
    </citation>
    <scope>NUCLEOTIDE SEQUENCE</scope>
    <source>
        <strain evidence="3">WA1</strain>
    </source>
</reference>
<sequence>MRLSSIFKFSLLALPTLLLNEAFAITHYTPATLDSSPDGFASSVDHLFLAANDSFHVNYRMYSLSTKMRDYIQNAEGLLEQICGKFANLDKCRSSVEKYLESCKQQNCFALDTERSSSLGIAIPLLDRYQVATAFYIFRHCGMYERSYFKRRFIKLFKKEGKGYSSYKILIYGIMYATKLFTDGDTIPTIVFSYYINSATMLYATLIYRDAKLAKILSIVDKMNLLLLKFKNNLKGLIRGLLAEDYSPFCQETFESLLEGYGDYLAGFDSSLTPLATRFSAVTAKAFADVVYKTGTCPLRDYKQDLSRAGTALRDAGIRAGNALRNAGATISKRTTGALRGIHRRLTEASDKIRNRFRSRNGNGDDGSSDGLLDEDATGEATNDVKPEDDSTGDNEPKEDEITRL</sequence>
<organism evidence="3 4">
    <name type="scientific">Babesia duncani</name>
    <dbReference type="NCBI Taxonomy" id="323732"/>
    <lineage>
        <taxon>Eukaryota</taxon>
        <taxon>Sar</taxon>
        <taxon>Alveolata</taxon>
        <taxon>Apicomplexa</taxon>
        <taxon>Aconoidasida</taxon>
        <taxon>Piroplasmida</taxon>
        <taxon>Babesiidae</taxon>
        <taxon>Babesia</taxon>
    </lineage>
</organism>
<feature type="signal peptide" evidence="2">
    <location>
        <begin position="1"/>
        <end position="24"/>
    </location>
</feature>
<feature type="region of interest" description="Disordered" evidence="1">
    <location>
        <begin position="353"/>
        <end position="405"/>
    </location>
</feature>
<dbReference type="AlphaFoldDB" id="A0AAD9PJ20"/>
<evidence type="ECO:0000313" key="4">
    <source>
        <dbReference type="Proteomes" id="UP001214638"/>
    </source>
</evidence>
<feature type="chain" id="PRO_5042125241" evidence="2">
    <location>
        <begin position="25"/>
        <end position="405"/>
    </location>
</feature>
<dbReference type="EMBL" id="JALLKP010000003">
    <property type="protein sequence ID" value="KAK2195736.1"/>
    <property type="molecule type" value="Genomic_DNA"/>
</dbReference>
<evidence type="ECO:0000256" key="2">
    <source>
        <dbReference type="SAM" id="SignalP"/>
    </source>
</evidence>
<evidence type="ECO:0000256" key="1">
    <source>
        <dbReference type="SAM" id="MobiDB-lite"/>
    </source>
</evidence>
<dbReference type="InterPro" id="IPR004318">
    <property type="entry name" value="RAP-1"/>
</dbReference>
<accession>A0AAD9PJ20</accession>
<evidence type="ECO:0000313" key="3">
    <source>
        <dbReference type="EMBL" id="KAK2195736.1"/>
    </source>
</evidence>
<feature type="compositionally biased region" description="Acidic residues" evidence="1">
    <location>
        <begin position="390"/>
        <end position="399"/>
    </location>
</feature>
<dbReference type="KEGG" id="bdw:94336627"/>
<dbReference type="RefSeq" id="XP_067802579.1">
    <property type="nucleotide sequence ID" value="XM_067947357.1"/>
</dbReference>
<keyword evidence="4" id="KW-1185">Reference proteome</keyword>
<gene>
    <name evidence="3" type="ORF">BdWA1_002329</name>
</gene>
<dbReference type="GeneID" id="94336627"/>
<comment type="caution">
    <text evidence="3">The sequence shown here is derived from an EMBL/GenBank/DDBJ whole genome shotgun (WGS) entry which is preliminary data.</text>
</comment>
<keyword evidence="2" id="KW-0732">Signal</keyword>
<proteinExistence type="predicted"/>
<name>A0AAD9PJ20_9APIC</name>
<dbReference type="Proteomes" id="UP001214638">
    <property type="component" value="Unassembled WGS sequence"/>
</dbReference>
<protein>
    <submittedName>
        <fullName evidence="3">Rhoptry-associated protein 1</fullName>
    </submittedName>
</protein>